<dbReference type="AlphaFoldDB" id="A0A074LKX2"/>
<dbReference type="SUPFAM" id="SSF55729">
    <property type="entry name" value="Acyl-CoA N-acyltransferases (Nat)"/>
    <property type="match status" value="1"/>
</dbReference>
<dbReference type="RefSeq" id="WP_038093815.1">
    <property type="nucleotide sequence ID" value="NZ_JMIR01000043.1"/>
</dbReference>
<feature type="domain" description="N-acetyltransferase" evidence="3">
    <location>
        <begin position="3"/>
        <end position="172"/>
    </location>
</feature>
<dbReference type="Proteomes" id="UP000027931">
    <property type="component" value="Unassembled WGS sequence"/>
</dbReference>
<dbReference type="EMBL" id="JMIR01000043">
    <property type="protein sequence ID" value="KEO81195.1"/>
    <property type="molecule type" value="Genomic_DNA"/>
</dbReference>
<evidence type="ECO:0000313" key="4">
    <source>
        <dbReference type="EMBL" id="KEO81195.1"/>
    </source>
</evidence>
<proteinExistence type="predicted"/>
<accession>A0A074LKX2</accession>
<dbReference type="GO" id="GO:0016747">
    <property type="term" value="F:acyltransferase activity, transferring groups other than amino-acyl groups"/>
    <property type="evidence" value="ECO:0007669"/>
    <property type="project" value="InterPro"/>
</dbReference>
<dbReference type="PANTHER" id="PTHR43877:SF2">
    <property type="entry name" value="AMINOALKYLPHOSPHONATE N-ACETYLTRANSFERASE-RELATED"/>
    <property type="match status" value="1"/>
</dbReference>
<name>A0A074LKX2_9BACL</name>
<evidence type="ECO:0000313" key="5">
    <source>
        <dbReference type="Proteomes" id="UP000027931"/>
    </source>
</evidence>
<protein>
    <submittedName>
        <fullName evidence="4">GNAT family acetyltransferase</fullName>
    </submittedName>
</protein>
<dbReference type="Pfam" id="PF00583">
    <property type="entry name" value="Acetyltransf_1"/>
    <property type="match status" value="1"/>
</dbReference>
<evidence type="ECO:0000256" key="1">
    <source>
        <dbReference type="ARBA" id="ARBA00022679"/>
    </source>
</evidence>
<reference evidence="4 5" key="1">
    <citation type="journal article" date="2013" name="Int. J. Syst. Evol. Microbiol.">
        <title>Tumebacillus flagellatus sp. nov., an alpha-amylase/pullulanase-producing bacterium isolated from cassava wastewater.</title>
        <authorList>
            <person name="Wang Q."/>
            <person name="Xie N."/>
            <person name="Qin Y."/>
            <person name="Shen N."/>
            <person name="Zhu J."/>
            <person name="Mi H."/>
            <person name="Huang R."/>
        </authorList>
    </citation>
    <scope>NUCLEOTIDE SEQUENCE [LARGE SCALE GENOMIC DNA]</scope>
    <source>
        <strain evidence="4 5">GST4</strain>
    </source>
</reference>
<dbReference type="STRING" id="1157490.EL26_21915"/>
<dbReference type="OrthoDB" id="7205533at2"/>
<keyword evidence="1 4" id="KW-0808">Transferase</keyword>
<dbReference type="CDD" id="cd04301">
    <property type="entry name" value="NAT_SF"/>
    <property type="match status" value="1"/>
</dbReference>
<comment type="caution">
    <text evidence="4">The sequence shown here is derived from an EMBL/GenBank/DDBJ whole genome shotgun (WGS) entry which is preliminary data.</text>
</comment>
<gene>
    <name evidence="4" type="ORF">EL26_21915</name>
</gene>
<organism evidence="4 5">
    <name type="scientific">Tumebacillus flagellatus</name>
    <dbReference type="NCBI Taxonomy" id="1157490"/>
    <lineage>
        <taxon>Bacteria</taxon>
        <taxon>Bacillati</taxon>
        <taxon>Bacillota</taxon>
        <taxon>Bacilli</taxon>
        <taxon>Bacillales</taxon>
        <taxon>Alicyclobacillaceae</taxon>
        <taxon>Tumebacillus</taxon>
    </lineage>
</organism>
<dbReference type="eggNOG" id="COG0456">
    <property type="taxonomic scope" value="Bacteria"/>
</dbReference>
<evidence type="ECO:0000259" key="3">
    <source>
        <dbReference type="PROSITE" id="PS51186"/>
    </source>
</evidence>
<dbReference type="InterPro" id="IPR050832">
    <property type="entry name" value="Bact_Acetyltransf"/>
</dbReference>
<dbReference type="InterPro" id="IPR000182">
    <property type="entry name" value="GNAT_dom"/>
</dbReference>
<keyword evidence="5" id="KW-1185">Reference proteome</keyword>
<dbReference type="Gene3D" id="3.40.630.30">
    <property type="match status" value="1"/>
</dbReference>
<dbReference type="InterPro" id="IPR016181">
    <property type="entry name" value="Acyl_CoA_acyltransferase"/>
</dbReference>
<evidence type="ECO:0000256" key="2">
    <source>
        <dbReference type="ARBA" id="ARBA00023315"/>
    </source>
</evidence>
<sequence>MTIQLKSCTVADVHALQTISMETFDETFRATNDPESLDAYLEKAFTLEKLEKELANPDSFFYFAYVNEELAGYLKVNINGAQSDKVIDDALEIERIYIRSAYQRHGLGKVLIQKSIDIAREKNKQNMWLGVWEKNEKAIRFYKGMGFVLHGAHSFYMGDEEQTDLIMIKSLA</sequence>
<keyword evidence="2" id="KW-0012">Acyltransferase</keyword>
<dbReference type="PROSITE" id="PS51186">
    <property type="entry name" value="GNAT"/>
    <property type="match status" value="1"/>
</dbReference>
<dbReference type="PANTHER" id="PTHR43877">
    <property type="entry name" value="AMINOALKYLPHOSPHONATE N-ACETYLTRANSFERASE-RELATED-RELATED"/>
    <property type="match status" value="1"/>
</dbReference>